<dbReference type="EMBL" id="GEZM01087777">
    <property type="protein sequence ID" value="JAV58487.1"/>
    <property type="molecule type" value="Transcribed_RNA"/>
</dbReference>
<name>A0A1Y1KIA2_PHOPY</name>
<protein>
    <submittedName>
        <fullName evidence="1">Uncharacterized protein</fullName>
    </submittedName>
</protein>
<reference evidence="1" key="1">
    <citation type="journal article" date="2016" name="Sci. Rep.">
        <title>Molecular characterization of firefly nuptial gifts: a multi-omics approach sheds light on postcopulatory sexual selection.</title>
        <authorList>
            <person name="Al-Wathiqui N."/>
            <person name="Fallon T.R."/>
            <person name="South A."/>
            <person name="Weng J.K."/>
            <person name="Lewis S.M."/>
        </authorList>
    </citation>
    <scope>NUCLEOTIDE SEQUENCE</scope>
</reference>
<organism evidence="1">
    <name type="scientific">Photinus pyralis</name>
    <name type="common">Common eastern firefly</name>
    <name type="synonym">Lampyris pyralis</name>
    <dbReference type="NCBI Taxonomy" id="7054"/>
    <lineage>
        <taxon>Eukaryota</taxon>
        <taxon>Metazoa</taxon>
        <taxon>Ecdysozoa</taxon>
        <taxon>Arthropoda</taxon>
        <taxon>Hexapoda</taxon>
        <taxon>Insecta</taxon>
        <taxon>Pterygota</taxon>
        <taxon>Neoptera</taxon>
        <taxon>Endopterygota</taxon>
        <taxon>Coleoptera</taxon>
        <taxon>Polyphaga</taxon>
        <taxon>Elateriformia</taxon>
        <taxon>Elateroidea</taxon>
        <taxon>Lampyridae</taxon>
        <taxon>Lampyrinae</taxon>
        <taxon>Photinus</taxon>
    </lineage>
</organism>
<dbReference type="AlphaFoldDB" id="A0A1Y1KIA2"/>
<accession>A0A1Y1KIA2</accession>
<proteinExistence type="predicted"/>
<sequence>MVERSEGGTPPFKTSHRVSVVDFLAMVVKFSLHLRMSVSDYCIVFRPTLCNAEGQFPEENCADVLINQILLFRTIRNGILNLHDFYIAYTDRPTDRMIAVNKSTVEVF</sequence>
<evidence type="ECO:0000313" key="1">
    <source>
        <dbReference type="EMBL" id="JAV58487.1"/>
    </source>
</evidence>